<evidence type="ECO:0000313" key="8">
    <source>
        <dbReference type="EMBL" id="CRZ05382.1"/>
    </source>
</evidence>
<dbReference type="GO" id="GO:0030258">
    <property type="term" value="P:lipid modification"/>
    <property type="evidence" value="ECO:0007669"/>
    <property type="project" value="TreeGrafter"/>
</dbReference>
<evidence type="ECO:0000256" key="2">
    <source>
        <dbReference type="ARBA" id="ARBA00022679"/>
    </source>
</evidence>
<dbReference type="GO" id="GO:0016020">
    <property type="term" value="C:membrane"/>
    <property type="evidence" value="ECO:0007669"/>
    <property type="project" value="UniProtKB-SubCell"/>
</dbReference>
<evidence type="ECO:0000256" key="6">
    <source>
        <dbReference type="ARBA" id="ARBA00023315"/>
    </source>
</evidence>
<feature type="transmembrane region" description="Helical" evidence="7">
    <location>
        <begin position="256"/>
        <end position="279"/>
    </location>
</feature>
<feature type="transmembrane region" description="Helical" evidence="7">
    <location>
        <begin position="82"/>
        <end position="114"/>
    </location>
</feature>
<feature type="transmembrane region" description="Helical" evidence="7">
    <location>
        <begin position="45"/>
        <end position="70"/>
    </location>
</feature>
<keyword evidence="4 7" id="KW-1133">Transmembrane helix</keyword>
<dbReference type="PANTHER" id="PTHR13906">
    <property type="entry name" value="PORCUPINE"/>
    <property type="match status" value="1"/>
</dbReference>
<comment type="subcellular location">
    <subcellularLocation>
        <location evidence="1">Membrane</location>
        <topology evidence="1">Multi-pass membrane protein</topology>
    </subcellularLocation>
</comment>
<dbReference type="PANTHER" id="PTHR13906:SF4">
    <property type="entry name" value="LYSOPHOSPHOLIPID ACYLTRANSFERASE 6"/>
    <property type="match status" value="1"/>
</dbReference>
<evidence type="ECO:0000256" key="4">
    <source>
        <dbReference type="ARBA" id="ARBA00022989"/>
    </source>
</evidence>
<sequence>MPADDSIRKIEEVLSKPPTFTGVNYDDGQVAHLPKWMQHPLVASAYTVGLPSSILLFVISQVLAIVVGAFHRTVHSTANRHIYSIVFGSLFLFVNFGHTSFHVLFLGGLVYILVPRLPVKIMPNCIFIICMMYLSMYHLWNMWTAFGIWIVDASVPLMVLVFKLSAFAQNYHDGVQLKNGKKLHDKPHLHEFYSERALMNYPTLIEFASFCLFYASLLSGPFIEMKPYLAFIDQSMFKEYGLQSAPSSTTATLTTLAKACCIYGLIFLSGFFPVVGFVASPQFLQDTSFIYRLAYVLFAVPLFRTKYYFTWYLSDAACQSCGFGFNGLTRSDKEGASPVTKWDRQNNSRIMSVEFSSSVQGFTDNWNVSISDALKYYVYLRITTPNCLRKIFPNPKSFSMIATRITSALWHGFYPSYYAFFLSVNLANEVDTLSKKFVLPHTISADGRPIVAFRIVYNFCSSVVMFFLMNYFGSAFALLRISDALSLWSLLYWCGHVFCIVIIIICRFFPRPKTHTKDMNAFLLQKFIASTFKEIFSFGTLLSSENRSMRNGHNRNKIL</sequence>
<keyword evidence="6" id="KW-0012">Acyltransferase</keyword>
<dbReference type="GO" id="GO:0016746">
    <property type="term" value="F:acyltransferase activity"/>
    <property type="evidence" value="ECO:0007669"/>
    <property type="project" value="UniProtKB-KW"/>
</dbReference>
<dbReference type="InterPro" id="IPR049941">
    <property type="entry name" value="LPLAT_7/PORCN-like"/>
</dbReference>
<dbReference type="InterPro" id="IPR004299">
    <property type="entry name" value="MBOAT_fam"/>
</dbReference>
<feature type="transmembrane region" description="Helical" evidence="7">
    <location>
        <begin position="146"/>
        <end position="168"/>
    </location>
</feature>
<dbReference type="EMBL" id="HACM01004940">
    <property type="protein sequence ID" value="CRZ05382.1"/>
    <property type="molecule type" value="Transcribed_RNA"/>
</dbReference>
<proteinExistence type="predicted"/>
<organism evidence="8">
    <name type="scientific">Spongospora subterranea</name>
    <dbReference type="NCBI Taxonomy" id="70186"/>
    <lineage>
        <taxon>Eukaryota</taxon>
        <taxon>Sar</taxon>
        <taxon>Rhizaria</taxon>
        <taxon>Endomyxa</taxon>
        <taxon>Phytomyxea</taxon>
        <taxon>Plasmodiophorida</taxon>
        <taxon>Plasmodiophoridae</taxon>
        <taxon>Spongospora</taxon>
    </lineage>
</organism>
<evidence type="ECO:0000256" key="5">
    <source>
        <dbReference type="ARBA" id="ARBA00023136"/>
    </source>
</evidence>
<evidence type="ECO:0000256" key="3">
    <source>
        <dbReference type="ARBA" id="ARBA00022692"/>
    </source>
</evidence>
<keyword evidence="2" id="KW-0808">Transferase</keyword>
<dbReference type="AlphaFoldDB" id="A0A0H5QUG8"/>
<feature type="transmembrane region" description="Helical" evidence="7">
    <location>
        <begin position="121"/>
        <end position="140"/>
    </location>
</feature>
<feature type="transmembrane region" description="Helical" evidence="7">
    <location>
        <begin position="204"/>
        <end position="223"/>
    </location>
</feature>
<keyword evidence="5 7" id="KW-0472">Membrane</keyword>
<accession>A0A0H5QUG8</accession>
<feature type="transmembrane region" description="Helical" evidence="7">
    <location>
        <begin position="455"/>
        <end position="478"/>
    </location>
</feature>
<reference evidence="8" key="1">
    <citation type="submission" date="2015-04" db="EMBL/GenBank/DDBJ databases">
        <title>The genome sequence of the plant pathogenic Rhizarian Plasmodiophora brassicae reveals insights in its biotrophic life cycle and the origin of chitin synthesis.</title>
        <authorList>
            <person name="Schwelm A."/>
            <person name="Fogelqvist J."/>
            <person name="Knaust A."/>
            <person name="Julke S."/>
            <person name="Lilja T."/>
            <person name="Dhandapani V."/>
            <person name="Bonilla-Rosso G."/>
            <person name="Karlsson M."/>
            <person name="Shevchenko A."/>
            <person name="Choi S.R."/>
            <person name="Kim H.G."/>
            <person name="Park J.Y."/>
            <person name="Lim Y.P."/>
            <person name="Ludwig-Muller J."/>
            <person name="Dixelius C."/>
        </authorList>
    </citation>
    <scope>NUCLEOTIDE SEQUENCE</scope>
    <source>
        <tissue evidence="8">Potato root galls</tissue>
    </source>
</reference>
<keyword evidence="3 7" id="KW-0812">Transmembrane</keyword>
<evidence type="ECO:0000256" key="7">
    <source>
        <dbReference type="SAM" id="Phobius"/>
    </source>
</evidence>
<protein>
    <submittedName>
        <fullName evidence="8">Uncharacterized protein</fullName>
    </submittedName>
</protein>
<name>A0A0H5QUG8_9EUKA</name>
<evidence type="ECO:0000256" key="1">
    <source>
        <dbReference type="ARBA" id="ARBA00004141"/>
    </source>
</evidence>
<feature type="transmembrane region" description="Helical" evidence="7">
    <location>
        <begin position="490"/>
        <end position="509"/>
    </location>
</feature>
<dbReference type="Pfam" id="PF03062">
    <property type="entry name" value="MBOAT"/>
    <property type="match status" value="1"/>
</dbReference>